<accession>A0A2N7VHC0</accession>
<dbReference type="Proteomes" id="UP000235616">
    <property type="component" value="Unassembled WGS sequence"/>
</dbReference>
<keyword evidence="4" id="KW-1185">Reference proteome</keyword>
<keyword evidence="3" id="KW-0255">Endonuclease</keyword>
<reference evidence="3 4" key="1">
    <citation type="submission" date="2018-01" db="EMBL/GenBank/DDBJ databases">
        <title>Whole genome analyses suggest that Burkholderia sensu lato contains two further novel genera in the rhizoxinica-symbiotica group Mycetohabitans gen. nov., and Trinickia gen. nov.: implications for the evolution of diazotrophy and nodulation in the Burkholderiaceae.</title>
        <authorList>
            <person name="Estrada-de los Santos P."/>
            <person name="Palmer M."/>
            <person name="Chavez-Ramirez B."/>
            <person name="Beukes C."/>
            <person name="Steenkamp E.T."/>
            <person name="Hirsch A.M."/>
            <person name="Manyaka P."/>
            <person name="Maluk M."/>
            <person name="Lafos M."/>
            <person name="Crook M."/>
            <person name="Gross E."/>
            <person name="Simon M.F."/>
            <person name="Bueno dos Reis Junior F."/>
            <person name="Poole P.S."/>
            <person name="Venter S.N."/>
            <person name="James E.K."/>
        </authorList>
    </citation>
    <scope>NUCLEOTIDE SEQUENCE [LARGE SCALE GENOMIC DNA]</scope>
    <source>
        <strain evidence="3 4">GIMN1.004</strain>
    </source>
</reference>
<name>A0A2N7VHC0_9BURK</name>
<feature type="domain" description="OLD protein-like TOPRIM" evidence="2">
    <location>
        <begin position="402"/>
        <end position="468"/>
    </location>
</feature>
<feature type="domain" description="Endonuclease GajA/Old nuclease/RecF-like AAA" evidence="1">
    <location>
        <begin position="1"/>
        <end position="52"/>
    </location>
</feature>
<dbReference type="PANTHER" id="PTHR43581">
    <property type="entry name" value="ATP/GTP PHOSPHATASE"/>
    <property type="match status" value="1"/>
</dbReference>
<dbReference type="Gene3D" id="3.40.50.300">
    <property type="entry name" value="P-loop containing nucleotide triphosphate hydrolases"/>
    <property type="match status" value="2"/>
</dbReference>
<dbReference type="SUPFAM" id="SSF52540">
    <property type="entry name" value="P-loop containing nucleoside triphosphate hydrolases"/>
    <property type="match status" value="1"/>
</dbReference>
<dbReference type="InterPro" id="IPR034139">
    <property type="entry name" value="TOPRIM_OLD"/>
</dbReference>
<dbReference type="Pfam" id="PF20469">
    <property type="entry name" value="OLD-like_TOPRIM"/>
    <property type="match status" value="1"/>
</dbReference>
<keyword evidence="3" id="KW-0540">Nuclease</keyword>
<comment type="caution">
    <text evidence="3">The sequence shown here is derived from an EMBL/GenBank/DDBJ whole genome shotgun (WGS) entry which is preliminary data.</text>
</comment>
<dbReference type="Pfam" id="PF13175">
    <property type="entry name" value="AAA_15"/>
    <property type="match status" value="2"/>
</dbReference>
<dbReference type="InterPro" id="IPR041685">
    <property type="entry name" value="AAA_GajA/Old/RecF-like"/>
</dbReference>
<feature type="domain" description="Endonuclease GajA/Old nuclease/RecF-like AAA" evidence="1">
    <location>
        <begin position="253"/>
        <end position="353"/>
    </location>
</feature>
<evidence type="ECO:0000259" key="1">
    <source>
        <dbReference type="Pfam" id="PF13175"/>
    </source>
</evidence>
<proteinExistence type="predicted"/>
<protein>
    <submittedName>
        <fullName evidence="3">ATP-dependent endonuclease</fullName>
    </submittedName>
</protein>
<dbReference type="InterPro" id="IPR027417">
    <property type="entry name" value="P-loop_NTPase"/>
</dbReference>
<gene>
    <name evidence="3" type="ORF">C0Z18_23085</name>
</gene>
<dbReference type="EMBL" id="PNYA01000024">
    <property type="protein sequence ID" value="PMS16553.1"/>
    <property type="molecule type" value="Genomic_DNA"/>
</dbReference>
<evidence type="ECO:0000259" key="2">
    <source>
        <dbReference type="Pfam" id="PF20469"/>
    </source>
</evidence>
<dbReference type="RefSeq" id="WP_102647872.1">
    <property type="nucleotide sequence ID" value="NZ_PNYA01000024.1"/>
</dbReference>
<keyword evidence="3" id="KW-0378">Hydrolase</keyword>
<dbReference type="GO" id="GO:0004519">
    <property type="term" value="F:endonuclease activity"/>
    <property type="evidence" value="ECO:0007669"/>
    <property type="project" value="UniProtKB-KW"/>
</dbReference>
<evidence type="ECO:0000313" key="4">
    <source>
        <dbReference type="Proteomes" id="UP000235616"/>
    </source>
</evidence>
<sequence>MKIVRLTISNFRGIRSANLLFEGHTLMVGPNNVGKSTICEALDLVLGPDRLNRFPAIDEFDFYNANYLAPPGEGGAVRVPVPLRIEVVLIDLSVEVDGKCGGHIEFWHVGEKRLLGSGEAAIANPPFAVPCLRLETTGKYDPDEDEFEARTFFSHSPDAEAGELTPVPRSIKRLFGFLYLRALRTGSRALSLERGSLLDIILRAKGVRTRLWEKTIESLRGLDIEADAEEIAPVLRSVEKRLSRYIALEAPGNATRLHVSELTREHLRKTMSFFLAISADQGHVPFAHAGTGTVNTLVLALLSFIAELKPETVIFAMEEPEIAVAPHTQRRIADYLLTKTTQTFVTSHSPFVIERFEPAQTLLLARIGGDVSSKKVSEATGLKDNEFKRYARWGLSECMLGKAAIVVEGLTELHALPVAARRMEEQNPELQPLDIAGAAFFNSDGDGNGPKFGKFFKALGLKTIAFYDHKPARPEDQKASYAEAFEINCEHVHKGFEDLIAMEMPADRLWSFLSAIKGSGESGKVGIPAERPGDDDVRATVKKALASNKGAGWAARLFEECEFGELPPTVVSFLNSVFALFPPPPSIADEPDPAEPELFA</sequence>
<dbReference type="OrthoDB" id="3322489at2"/>
<dbReference type="AlphaFoldDB" id="A0A2N7VHC0"/>
<dbReference type="InterPro" id="IPR051396">
    <property type="entry name" value="Bact_Antivir_Def_Nuclease"/>
</dbReference>
<organism evidence="3 4">
    <name type="scientific">Trinickia dabaoshanensis</name>
    <dbReference type="NCBI Taxonomy" id="564714"/>
    <lineage>
        <taxon>Bacteria</taxon>
        <taxon>Pseudomonadati</taxon>
        <taxon>Pseudomonadota</taxon>
        <taxon>Betaproteobacteria</taxon>
        <taxon>Burkholderiales</taxon>
        <taxon>Burkholderiaceae</taxon>
        <taxon>Trinickia</taxon>
    </lineage>
</organism>
<dbReference type="PANTHER" id="PTHR43581:SF4">
    <property type="entry name" value="ATP_GTP PHOSPHATASE"/>
    <property type="match status" value="1"/>
</dbReference>
<evidence type="ECO:0000313" key="3">
    <source>
        <dbReference type="EMBL" id="PMS16553.1"/>
    </source>
</evidence>